<evidence type="ECO:0000313" key="3">
    <source>
        <dbReference type="EMBL" id="SOD90377.1"/>
    </source>
</evidence>
<dbReference type="Proteomes" id="UP000219452">
    <property type="component" value="Unassembled WGS sequence"/>
</dbReference>
<gene>
    <name evidence="3" type="ORF">SAMN06269250_3395</name>
</gene>
<dbReference type="PROSITE" id="PS50110">
    <property type="entry name" value="RESPONSE_REGULATORY"/>
    <property type="match status" value="1"/>
</dbReference>
<name>A0A286G488_9BACT</name>
<reference evidence="4" key="1">
    <citation type="submission" date="2017-09" db="EMBL/GenBank/DDBJ databases">
        <authorList>
            <person name="Varghese N."/>
            <person name="Submissions S."/>
        </authorList>
    </citation>
    <scope>NUCLEOTIDE SEQUENCE [LARGE SCALE GENOMIC DNA]</scope>
    <source>
        <strain evidence="4">DSM 29961</strain>
    </source>
</reference>
<protein>
    <submittedName>
        <fullName evidence="3">Response regulator receiver domain-containing protein</fullName>
    </submittedName>
</protein>
<dbReference type="EMBL" id="OCNH01000002">
    <property type="protein sequence ID" value="SOD90377.1"/>
    <property type="molecule type" value="Genomic_DNA"/>
</dbReference>
<dbReference type="AlphaFoldDB" id="A0A286G488"/>
<dbReference type="InterPro" id="IPR001789">
    <property type="entry name" value="Sig_transdc_resp-reg_receiver"/>
</dbReference>
<accession>A0A286G488</accession>
<comment type="caution">
    <text evidence="1">Lacks conserved residue(s) required for the propagation of feature annotation.</text>
</comment>
<dbReference type="SUPFAM" id="SSF52172">
    <property type="entry name" value="CheY-like"/>
    <property type="match status" value="1"/>
</dbReference>
<proteinExistence type="predicted"/>
<evidence type="ECO:0000256" key="1">
    <source>
        <dbReference type="PROSITE-ProRule" id="PRU00169"/>
    </source>
</evidence>
<dbReference type="GO" id="GO:0000160">
    <property type="term" value="P:phosphorelay signal transduction system"/>
    <property type="evidence" value="ECO:0007669"/>
    <property type="project" value="InterPro"/>
</dbReference>
<evidence type="ECO:0000313" key="4">
    <source>
        <dbReference type="Proteomes" id="UP000219452"/>
    </source>
</evidence>
<feature type="domain" description="Response regulatory" evidence="2">
    <location>
        <begin position="1"/>
        <end position="115"/>
    </location>
</feature>
<keyword evidence="4" id="KW-1185">Reference proteome</keyword>
<dbReference type="Gene3D" id="3.40.50.2300">
    <property type="match status" value="1"/>
</dbReference>
<evidence type="ECO:0000259" key="2">
    <source>
        <dbReference type="PROSITE" id="PS50110"/>
    </source>
</evidence>
<sequence>MLVSKQPLMALPSFESLQSPSDVVCLVDDDADYRLLVEIVFKRYMPSYSLRLFTSGQNFLDALKKQPHYRSLPVVMMSADASHSEITSFYEAGAISYLSKQADVNRLKDTLLLACQHANKRG</sequence>
<dbReference type="InterPro" id="IPR011006">
    <property type="entry name" value="CheY-like_superfamily"/>
</dbReference>
<organism evidence="3 4">
    <name type="scientific">Spirosoma fluviale</name>
    <dbReference type="NCBI Taxonomy" id="1597977"/>
    <lineage>
        <taxon>Bacteria</taxon>
        <taxon>Pseudomonadati</taxon>
        <taxon>Bacteroidota</taxon>
        <taxon>Cytophagia</taxon>
        <taxon>Cytophagales</taxon>
        <taxon>Cytophagaceae</taxon>
        <taxon>Spirosoma</taxon>
    </lineage>
</organism>